<keyword evidence="6" id="KW-0963">Cytoplasm</keyword>
<dbReference type="Gene3D" id="1.20.1260.10">
    <property type="match status" value="1"/>
</dbReference>
<evidence type="ECO:0000256" key="3">
    <source>
        <dbReference type="ARBA" id="ARBA00022723"/>
    </source>
</evidence>
<dbReference type="PROSITE" id="PS50905">
    <property type="entry name" value="FERRITIN_LIKE"/>
    <property type="match status" value="1"/>
</dbReference>
<dbReference type="PANTHER" id="PTHR11431">
    <property type="entry name" value="FERRITIN"/>
    <property type="match status" value="1"/>
</dbReference>
<evidence type="ECO:0000256" key="6">
    <source>
        <dbReference type="RuleBase" id="RU361145"/>
    </source>
</evidence>
<dbReference type="Pfam" id="PF00210">
    <property type="entry name" value="Ferritin"/>
    <property type="match status" value="1"/>
</dbReference>
<accession>A0ABM9SDH9</accession>
<reference evidence="8 9" key="2">
    <citation type="journal article" date="2021" name="Int. J. Syst. Evol. Microbiol.">
        <title>Isolation and Polyphasic Characterization of Desulfuromonas versatilis sp. Nov., an Electrogenic Bacteria Capable of Versatile Metabolism Isolated from a Graphene Oxide-Reducing Enrichment Culture.</title>
        <authorList>
            <person name="Xie L."/>
            <person name="Yoshida N."/>
            <person name="Ishii S."/>
            <person name="Meng L."/>
        </authorList>
    </citation>
    <scope>NUCLEOTIDE SEQUENCE [LARGE SCALE GENOMIC DNA]</scope>
    <source>
        <strain evidence="8 9">NIT-T3</strain>
    </source>
</reference>
<evidence type="ECO:0000259" key="7">
    <source>
        <dbReference type="PROSITE" id="PS50905"/>
    </source>
</evidence>
<evidence type="ECO:0000256" key="5">
    <source>
        <dbReference type="ARBA" id="ARBA00023004"/>
    </source>
</evidence>
<dbReference type="Proteomes" id="UP001319827">
    <property type="component" value="Chromosome"/>
</dbReference>
<dbReference type="InterPro" id="IPR009078">
    <property type="entry name" value="Ferritin-like_SF"/>
</dbReference>
<evidence type="ECO:0000256" key="4">
    <source>
        <dbReference type="ARBA" id="ARBA00023002"/>
    </source>
</evidence>
<comment type="subcellular location">
    <subcellularLocation>
        <location evidence="6">Cytoplasm</location>
    </subcellularLocation>
</comment>
<sequence length="170" mass="19255">MLSPKLQDALNEQMKNEFFSAYLYMAIAGYFESEDLPGIASWMRVQALEEMTHGEKFFNFITDAAGRTDFRGFEAPRNEFASPVEAFKYSLKHENFVTDSINKLMDLAKAESNHAAQIFLQWFVTEQVEEEASFGLILRKLERIGNDGNGLLRLDEELGARVFVPPTAGA</sequence>
<dbReference type="EC" id="1.16.3.2" evidence="6"/>
<dbReference type="InterPro" id="IPR001519">
    <property type="entry name" value="Ferritin"/>
</dbReference>
<organism evidence="8 9">
    <name type="scientific">Desulfuromonas versatilis</name>
    <dbReference type="NCBI Taxonomy" id="2802975"/>
    <lineage>
        <taxon>Bacteria</taxon>
        <taxon>Pseudomonadati</taxon>
        <taxon>Thermodesulfobacteriota</taxon>
        <taxon>Desulfuromonadia</taxon>
        <taxon>Desulfuromonadales</taxon>
        <taxon>Desulfuromonadaceae</taxon>
        <taxon>Desulfuromonas</taxon>
    </lineage>
</organism>
<name>A0ABM9SDH9_9BACT</name>
<comment type="catalytic activity">
    <reaction evidence="6">
        <text>4 Fe(2+) + O2 + 6 H2O = 4 iron(III) oxide-hydroxide + 12 H(+)</text>
        <dbReference type="Rhea" id="RHEA:11972"/>
        <dbReference type="ChEBI" id="CHEBI:15377"/>
        <dbReference type="ChEBI" id="CHEBI:15378"/>
        <dbReference type="ChEBI" id="CHEBI:15379"/>
        <dbReference type="ChEBI" id="CHEBI:29033"/>
        <dbReference type="ChEBI" id="CHEBI:78619"/>
        <dbReference type="EC" id="1.16.3.2"/>
    </reaction>
</comment>
<protein>
    <recommendedName>
        <fullName evidence="6">Ferritin</fullName>
        <ecNumber evidence="6">1.16.3.2</ecNumber>
    </recommendedName>
</protein>
<dbReference type="InterPro" id="IPR008331">
    <property type="entry name" value="Ferritin_DPS_dom"/>
</dbReference>
<keyword evidence="3 6" id="KW-0479">Metal-binding</keyword>
<dbReference type="InterPro" id="IPR009040">
    <property type="entry name" value="Ferritin-like_diiron"/>
</dbReference>
<keyword evidence="2 6" id="KW-0409">Iron storage</keyword>
<evidence type="ECO:0000256" key="1">
    <source>
        <dbReference type="ARBA" id="ARBA00006950"/>
    </source>
</evidence>
<evidence type="ECO:0000256" key="2">
    <source>
        <dbReference type="ARBA" id="ARBA00022434"/>
    </source>
</evidence>
<keyword evidence="9" id="KW-1185">Reference proteome</keyword>
<dbReference type="PANTHER" id="PTHR11431:SF127">
    <property type="entry name" value="BACTERIAL NON-HEME FERRITIN"/>
    <property type="match status" value="1"/>
</dbReference>
<proteinExistence type="inferred from homology"/>
<comment type="similarity">
    <text evidence="1 6">Belongs to the ferritin family. Prokaryotic subfamily.</text>
</comment>
<reference evidence="8 9" key="1">
    <citation type="journal article" date="2016" name="C (Basel)">
        <title>Selective Growth of and Electricity Production by Marine Exoelectrogenic Bacteria in Self-Aggregated Hydrogel of Microbially Reduced Graphene Oxide.</title>
        <authorList>
            <person name="Yoshida N."/>
            <person name="Goto Y."/>
            <person name="Miyata Y."/>
        </authorList>
    </citation>
    <scope>NUCLEOTIDE SEQUENCE [LARGE SCALE GENOMIC DNA]</scope>
    <source>
        <strain evidence="8 9">NIT-T3</strain>
    </source>
</reference>
<keyword evidence="4" id="KW-0560">Oxidoreductase</keyword>
<dbReference type="CDD" id="cd01055">
    <property type="entry name" value="Nonheme_Ferritin"/>
    <property type="match status" value="1"/>
</dbReference>
<evidence type="ECO:0000313" key="8">
    <source>
        <dbReference type="EMBL" id="BCR03727.1"/>
    </source>
</evidence>
<dbReference type="InterPro" id="IPR041719">
    <property type="entry name" value="Ferritin_prok"/>
</dbReference>
<evidence type="ECO:0000313" key="9">
    <source>
        <dbReference type="Proteomes" id="UP001319827"/>
    </source>
</evidence>
<gene>
    <name evidence="8" type="ORF">DESUT3_07960</name>
</gene>
<dbReference type="SUPFAM" id="SSF47240">
    <property type="entry name" value="Ferritin-like"/>
    <property type="match status" value="1"/>
</dbReference>
<dbReference type="EMBL" id="AP024355">
    <property type="protein sequence ID" value="BCR03727.1"/>
    <property type="molecule type" value="Genomic_DNA"/>
</dbReference>
<dbReference type="InterPro" id="IPR012347">
    <property type="entry name" value="Ferritin-like"/>
</dbReference>
<comment type="function">
    <text evidence="6">Iron-storage protein.</text>
</comment>
<keyword evidence="5 6" id="KW-0408">Iron</keyword>
<feature type="domain" description="Ferritin-like diiron" evidence="7">
    <location>
        <begin position="1"/>
        <end position="145"/>
    </location>
</feature>